<dbReference type="EMBL" id="NPDN01000004">
    <property type="protein sequence ID" value="PJZ25673.1"/>
    <property type="molecule type" value="Genomic_DNA"/>
</dbReference>
<dbReference type="Gene3D" id="3.30.70.2450">
    <property type="match status" value="1"/>
</dbReference>
<dbReference type="RefSeq" id="WP_100706316.1">
    <property type="nucleotide sequence ID" value="NZ_NPDL01000001.1"/>
</dbReference>
<keyword evidence="4" id="KW-1185">Reference proteome</keyword>
<dbReference type="Proteomes" id="UP000232196">
    <property type="component" value="Unassembled WGS sequence"/>
</dbReference>
<dbReference type="InterPro" id="IPR036188">
    <property type="entry name" value="FAD/NAD-bd_sf"/>
</dbReference>
<comment type="caution">
    <text evidence="3">The sequence shown here is derived from an EMBL/GenBank/DDBJ whole genome shotgun (WGS) entry which is preliminary data.</text>
</comment>
<dbReference type="InterPro" id="IPR002938">
    <property type="entry name" value="FAD-bd"/>
</dbReference>
<dbReference type="GO" id="GO:0008688">
    <property type="term" value="F:3-(3-hydroxyphenyl)propionate hydroxylase activity"/>
    <property type="evidence" value="ECO:0007669"/>
    <property type="project" value="TreeGrafter"/>
</dbReference>
<dbReference type="GO" id="GO:0071949">
    <property type="term" value="F:FAD binding"/>
    <property type="evidence" value="ECO:0007669"/>
    <property type="project" value="InterPro"/>
</dbReference>
<reference evidence="3 4" key="1">
    <citation type="submission" date="2017-07" db="EMBL/GenBank/DDBJ databases">
        <title>Leptospira spp. isolated from tropical soils.</title>
        <authorList>
            <person name="Thibeaux R."/>
            <person name="Iraola G."/>
            <person name="Ferres I."/>
            <person name="Bierque E."/>
            <person name="Girault D."/>
            <person name="Soupe-Gilbert M.-E."/>
            <person name="Picardeau M."/>
            <person name="Goarant C."/>
        </authorList>
    </citation>
    <scope>NUCLEOTIDE SEQUENCE [LARGE SCALE GENOMIC DNA]</scope>
    <source>
        <strain evidence="3 4">MCA1-C-A1</strain>
    </source>
</reference>
<dbReference type="Pfam" id="PF01494">
    <property type="entry name" value="FAD_binding_3"/>
    <property type="match status" value="1"/>
</dbReference>
<dbReference type="PANTHER" id="PTHR43476:SF3">
    <property type="entry name" value="FAD-BINDING MONOOXYGENASE"/>
    <property type="match status" value="1"/>
</dbReference>
<dbReference type="InterPro" id="IPR050631">
    <property type="entry name" value="PheA/TfdB_FAD_monoxygenase"/>
</dbReference>
<keyword evidence="1" id="KW-0560">Oxidoreductase</keyword>
<proteinExistence type="predicted"/>
<dbReference type="PANTHER" id="PTHR43476">
    <property type="entry name" value="3-(3-HYDROXY-PHENYL)PROPIONATE/3-HYDROXYCINNAMIC ACID HYDROXYLASE"/>
    <property type="match status" value="1"/>
</dbReference>
<accession>A0A2M9XD92</accession>
<dbReference type="GO" id="GO:0019622">
    <property type="term" value="P:3-(3-hydroxy)phenylpropionate catabolic process"/>
    <property type="evidence" value="ECO:0007669"/>
    <property type="project" value="TreeGrafter"/>
</dbReference>
<dbReference type="PRINTS" id="PR00420">
    <property type="entry name" value="RNGMNOXGNASE"/>
</dbReference>
<dbReference type="NCBIfam" id="NF004829">
    <property type="entry name" value="PRK06183.1-3"/>
    <property type="match status" value="1"/>
</dbReference>
<dbReference type="SUPFAM" id="SSF51905">
    <property type="entry name" value="FAD/NAD(P)-binding domain"/>
    <property type="match status" value="1"/>
</dbReference>
<sequence length="580" mass="65586">MENFNNSNELIYDVAIVGLGPTGLTLAHILGKRGLNIIVLEKEPVFYGNARAVYTDDECLRVFQAAGVADDVHKDMMFDIPVQFTYEDGAPIGQYTPTGTPNGWPVVNFLYQPYLETKLSEKLGHYDNVRILRGREFRSLVQDQEGVTVYHVASEGTAYGQKLENPKPKELEDEQSIRASFVVGCDGGRSKVREFLNIKLKGKNFPEPWLVVDLRQKNLELGLRHLPYFNFYCDPNGPVVSCPQPDGYHRFEFRLKAGTSKEYMERPETIRMLLSKHVNPDHFEIKRRLVYTFNGLVAEKWREGRVLLAGDAAHMTPQFMGQGMSSGIRDAFNLGWKLIEVIGGRAEERLLDTYQSERYFHAKAMIQVSTILKDLVSLENKVLAVLRNSILRIIKTIPSLYRILQEGKFKPKPKYKKGKYFGLPRNSANLHAGTLIPQPDLQIMDGTIRKMDQIIGNSFALIGQGNDPREGLSDKSLSFLNSLGTKYIAIYEKGRRPQGIRGVGRDFDPDLNEVEDVYSLLKPWFDEAGYKKNALVLLRPDKFVFGMAKLSGDNLVEELKRQLGISTAVHNTKGKSFVGV</sequence>
<evidence type="ECO:0000256" key="1">
    <source>
        <dbReference type="ARBA" id="ARBA00023002"/>
    </source>
</evidence>
<dbReference type="Gene3D" id="3.50.50.60">
    <property type="entry name" value="FAD/NAD(P)-binding domain"/>
    <property type="match status" value="1"/>
</dbReference>
<gene>
    <name evidence="3" type="ORF">CH357_08445</name>
</gene>
<dbReference type="AlphaFoldDB" id="A0A2M9XD92"/>
<evidence type="ECO:0000313" key="4">
    <source>
        <dbReference type="Proteomes" id="UP000232196"/>
    </source>
</evidence>
<protein>
    <submittedName>
        <fullName evidence="3">3-(3-hydroxyphenyl)propionate hydroxylase</fullName>
    </submittedName>
</protein>
<name>A0A2M9XD92_9LEPT</name>
<feature type="domain" description="FAD-binding" evidence="2">
    <location>
        <begin position="12"/>
        <end position="368"/>
    </location>
</feature>
<evidence type="ECO:0000259" key="2">
    <source>
        <dbReference type="Pfam" id="PF01494"/>
    </source>
</evidence>
<dbReference type="OrthoDB" id="9766816at2"/>
<evidence type="ECO:0000313" key="3">
    <source>
        <dbReference type="EMBL" id="PJZ25673.1"/>
    </source>
</evidence>
<organism evidence="3 4">
    <name type="scientific">Leptospira hartskeerlii</name>
    <dbReference type="NCBI Taxonomy" id="2023177"/>
    <lineage>
        <taxon>Bacteria</taxon>
        <taxon>Pseudomonadati</taxon>
        <taxon>Spirochaetota</taxon>
        <taxon>Spirochaetia</taxon>
        <taxon>Leptospirales</taxon>
        <taxon>Leptospiraceae</taxon>
        <taxon>Leptospira</taxon>
    </lineage>
</organism>